<proteinExistence type="predicted"/>
<feature type="region of interest" description="Disordered" evidence="1">
    <location>
        <begin position="1"/>
        <end position="21"/>
    </location>
</feature>
<dbReference type="SUPFAM" id="SSF51735">
    <property type="entry name" value="NAD(P)-binding Rossmann-fold domains"/>
    <property type="match status" value="1"/>
</dbReference>
<organism evidence="2 3">
    <name type="scientific">Angomonas deanei</name>
    <dbReference type="NCBI Taxonomy" id="59799"/>
    <lineage>
        <taxon>Eukaryota</taxon>
        <taxon>Discoba</taxon>
        <taxon>Euglenozoa</taxon>
        <taxon>Kinetoplastea</taxon>
        <taxon>Metakinetoplastina</taxon>
        <taxon>Trypanosomatida</taxon>
        <taxon>Trypanosomatidae</taxon>
        <taxon>Strigomonadinae</taxon>
        <taxon>Angomonas</taxon>
    </lineage>
</organism>
<dbReference type="Gene3D" id="3.40.50.720">
    <property type="entry name" value="NAD(P)-binding Rossmann-like Domain"/>
    <property type="match status" value="2"/>
</dbReference>
<dbReference type="Proteomes" id="UP000515908">
    <property type="component" value="Chromosome 12"/>
</dbReference>
<dbReference type="InterPro" id="IPR036291">
    <property type="entry name" value="NAD(P)-bd_dom_sf"/>
</dbReference>
<dbReference type="Pfam" id="PF00106">
    <property type="entry name" value="adh_short"/>
    <property type="match status" value="1"/>
</dbReference>
<name>A0A7G2CJ40_9TRYP</name>
<dbReference type="PANTHER" id="PTHR43544">
    <property type="entry name" value="SHORT-CHAIN DEHYDROGENASE/REDUCTASE"/>
    <property type="match status" value="1"/>
</dbReference>
<dbReference type="EMBL" id="LR877156">
    <property type="protein sequence ID" value="CAD2218961.1"/>
    <property type="molecule type" value="Genomic_DNA"/>
</dbReference>
<gene>
    <name evidence="2" type="ORF">ADEAN_000645400</name>
</gene>
<dbReference type="InterPro" id="IPR002347">
    <property type="entry name" value="SDR_fam"/>
</dbReference>
<dbReference type="GO" id="GO:0005737">
    <property type="term" value="C:cytoplasm"/>
    <property type="evidence" value="ECO:0007669"/>
    <property type="project" value="TreeGrafter"/>
</dbReference>
<dbReference type="VEuPathDB" id="TriTrypDB:ADEAN_000645400"/>
<dbReference type="PANTHER" id="PTHR43544:SF2">
    <property type="entry name" value="OXIDOREDUCTASE"/>
    <property type="match status" value="1"/>
</dbReference>
<evidence type="ECO:0000256" key="1">
    <source>
        <dbReference type="SAM" id="MobiDB-lite"/>
    </source>
</evidence>
<feature type="compositionally biased region" description="Low complexity" evidence="1">
    <location>
        <begin position="385"/>
        <end position="404"/>
    </location>
</feature>
<feature type="region of interest" description="Disordered" evidence="1">
    <location>
        <begin position="375"/>
        <end position="406"/>
    </location>
</feature>
<keyword evidence="3" id="KW-1185">Reference proteome</keyword>
<reference evidence="2 3" key="1">
    <citation type="submission" date="2020-08" db="EMBL/GenBank/DDBJ databases">
        <authorList>
            <person name="Newling K."/>
            <person name="Davey J."/>
            <person name="Forrester S."/>
        </authorList>
    </citation>
    <scope>NUCLEOTIDE SEQUENCE [LARGE SCALE GENOMIC DNA]</scope>
    <source>
        <strain evidence="3">Crithidia deanei Carvalho (ATCC PRA-265)</strain>
    </source>
</reference>
<accession>A0A7G2CJ40</accession>
<dbReference type="InterPro" id="IPR051468">
    <property type="entry name" value="Fungal_SecMetab_SDRs"/>
</dbReference>
<dbReference type="GO" id="GO:0016491">
    <property type="term" value="F:oxidoreductase activity"/>
    <property type="evidence" value="ECO:0007669"/>
    <property type="project" value="TreeGrafter"/>
</dbReference>
<dbReference type="AlphaFoldDB" id="A0A7G2CJ40"/>
<protein>
    <submittedName>
        <fullName evidence="2">Short chain dehydrogenase/Enoyl-(Acyl carrier protein) reductase, putative</fullName>
    </submittedName>
</protein>
<evidence type="ECO:0000313" key="2">
    <source>
        <dbReference type="EMBL" id="CAD2218961.1"/>
    </source>
</evidence>
<sequence length="584" mass="66168">MASHNSTHSAPRRKLEPNEPHTTYRELLSGEEDFIVRDAAPSKWLHEETLRESLAALLEHKPSALLDEAILNSSVVKTGDVLRAAEVVLLEGGEDERFTPIGGNKGTISSCGIARQALILHIARRLYSSTIVTKAGLSPLDLTYIAPLSTSCEPEEYCMYDDVQLYADEHYEKNSLVLSKFRACNVCRVRYNHLHPYYYSLCHLCGEYNYNKRLMGRDLRGKVVLLTGCRIKIGYAMCISLLRCGAVVLGTTRFAHEAVARFNQEPDYAAWKDRLHLFSLDLRDLWMVTQFCGFLKLKFPKIFAIINNAAQTIRRTPEYTEKLRGIEMSPPPLLKNLIEEDDHAKEWHGFFRHHSAVMVGQPLTIESGVHQEPFQLPPEQEEEGQQPSSSTVVVSTTSQPSAPSHGVVAFDRYDTLAEESDWRATNSWVMNLAEVDGGEATEVMTINALSPFIFNSRLKPCLTNRTGDTCENEARFIINVSAMEGMFYRYKQTTHPHTNMAKAALNMMTRTSGEDYARDGIFMNSVDTGWITDESPKEKKERRAEQQMLCPLDEVDAAARCLDLIYTNSTVYGKFYKDFKEICW</sequence>
<evidence type="ECO:0000313" key="3">
    <source>
        <dbReference type="Proteomes" id="UP000515908"/>
    </source>
</evidence>